<evidence type="ECO:0000256" key="1">
    <source>
        <dbReference type="ARBA" id="ARBA00004370"/>
    </source>
</evidence>
<evidence type="ECO:0000256" key="4">
    <source>
        <dbReference type="ARBA" id="ARBA00023136"/>
    </source>
</evidence>
<dbReference type="Proteomes" id="UP000887565">
    <property type="component" value="Unplaced"/>
</dbReference>
<proteinExistence type="predicted"/>
<evidence type="ECO:0000313" key="7">
    <source>
        <dbReference type="Proteomes" id="UP000887565"/>
    </source>
</evidence>
<dbReference type="InterPro" id="IPR028082">
    <property type="entry name" value="Peripla_BP_I"/>
</dbReference>
<name>A0A915L7U2_ROMCU</name>
<dbReference type="Gene3D" id="3.40.50.2300">
    <property type="match status" value="1"/>
</dbReference>
<protein>
    <submittedName>
        <fullName evidence="8">Receptor ligand binding region domain-containing protein</fullName>
    </submittedName>
</protein>
<evidence type="ECO:0000256" key="5">
    <source>
        <dbReference type="SAM" id="SignalP"/>
    </source>
</evidence>
<reference evidence="8" key="1">
    <citation type="submission" date="2022-11" db="UniProtKB">
        <authorList>
            <consortium name="WormBaseParasite"/>
        </authorList>
    </citation>
    <scope>IDENTIFICATION</scope>
</reference>
<dbReference type="GO" id="GO:0017046">
    <property type="term" value="F:peptide hormone binding"/>
    <property type="evidence" value="ECO:0007669"/>
    <property type="project" value="TreeGrafter"/>
</dbReference>
<keyword evidence="2" id="KW-0812">Transmembrane</keyword>
<organism evidence="7 8">
    <name type="scientific">Romanomermis culicivorax</name>
    <name type="common">Nematode worm</name>
    <dbReference type="NCBI Taxonomy" id="13658"/>
    <lineage>
        <taxon>Eukaryota</taxon>
        <taxon>Metazoa</taxon>
        <taxon>Ecdysozoa</taxon>
        <taxon>Nematoda</taxon>
        <taxon>Enoplea</taxon>
        <taxon>Dorylaimia</taxon>
        <taxon>Mermithida</taxon>
        <taxon>Mermithoidea</taxon>
        <taxon>Mermithidae</taxon>
        <taxon>Romanomermis</taxon>
    </lineage>
</organism>
<dbReference type="AlphaFoldDB" id="A0A915L7U2"/>
<dbReference type="Pfam" id="PF01094">
    <property type="entry name" value="ANF_receptor"/>
    <property type="match status" value="1"/>
</dbReference>
<evidence type="ECO:0000256" key="3">
    <source>
        <dbReference type="ARBA" id="ARBA00022989"/>
    </source>
</evidence>
<accession>A0A915L7U2</accession>
<dbReference type="PANTHER" id="PTHR44755:SF8">
    <property type="entry name" value="RECEPTOR LIGAND BINDING REGION DOMAIN-CONTAINING PROTEIN"/>
    <property type="match status" value="1"/>
</dbReference>
<feature type="domain" description="Receptor ligand binding region" evidence="6">
    <location>
        <begin position="47"/>
        <end position="145"/>
    </location>
</feature>
<dbReference type="InterPro" id="IPR001828">
    <property type="entry name" value="ANF_lig-bd_rcpt"/>
</dbReference>
<sequence length="148" mass="16300">MNFIFRFVLAILIVRGFESYDVKIGLMTPQEEVGYVKYMYGFSTTAGALTIGIDRIIEENLLPGANISIIWRFDQCDESTAAGYAIDMILNEKVDVILGPPCSVPAAIVAIICKYYNIPMVSWGATAVDVVDMDSLPTLSRVIGSSYR</sequence>
<evidence type="ECO:0000313" key="8">
    <source>
        <dbReference type="WBParaSite" id="nRc.2.0.1.t46543-RA"/>
    </source>
</evidence>
<dbReference type="GO" id="GO:0016020">
    <property type="term" value="C:membrane"/>
    <property type="evidence" value="ECO:0007669"/>
    <property type="project" value="UniProtKB-SubCell"/>
</dbReference>
<keyword evidence="4" id="KW-0472">Membrane</keyword>
<feature type="chain" id="PRO_5037057775" evidence="5">
    <location>
        <begin position="20"/>
        <end position="148"/>
    </location>
</feature>
<keyword evidence="3" id="KW-1133">Transmembrane helix</keyword>
<dbReference type="GO" id="GO:0007165">
    <property type="term" value="P:signal transduction"/>
    <property type="evidence" value="ECO:0007669"/>
    <property type="project" value="TreeGrafter"/>
</dbReference>
<comment type="subcellular location">
    <subcellularLocation>
        <location evidence="1">Membrane</location>
    </subcellularLocation>
</comment>
<dbReference type="InterPro" id="IPR052612">
    <property type="entry name" value="ANP_Clearance_Receptor"/>
</dbReference>
<keyword evidence="5" id="KW-0732">Signal</keyword>
<dbReference type="OMA" id="FPRYTEY"/>
<evidence type="ECO:0000256" key="2">
    <source>
        <dbReference type="ARBA" id="ARBA00022692"/>
    </source>
</evidence>
<evidence type="ECO:0000259" key="6">
    <source>
        <dbReference type="Pfam" id="PF01094"/>
    </source>
</evidence>
<dbReference type="SUPFAM" id="SSF53822">
    <property type="entry name" value="Periplasmic binding protein-like I"/>
    <property type="match status" value="1"/>
</dbReference>
<feature type="signal peptide" evidence="5">
    <location>
        <begin position="1"/>
        <end position="19"/>
    </location>
</feature>
<dbReference type="WBParaSite" id="nRc.2.0.1.t46543-RA">
    <property type="protein sequence ID" value="nRc.2.0.1.t46543-RA"/>
    <property type="gene ID" value="nRc.2.0.1.g46543"/>
</dbReference>
<keyword evidence="7" id="KW-1185">Reference proteome</keyword>
<dbReference type="GO" id="GO:0038023">
    <property type="term" value="F:signaling receptor activity"/>
    <property type="evidence" value="ECO:0007669"/>
    <property type="project" value="TreeGrafter"/>
</dbReference>
<dbReference type="PANTHER" id="PTHR44755">
    <property type="entry name" value="NATRIURETIC PEPTIDE RECEPTOR 3-RELATED"/>
    <property type="match status" value="1"/>
</dbReference>